<sequence length="287" mass="31665">MNRLLVATDLSARSDRAVQRAALLARRFACDWTLLHVVDDDGPRALIERRLSDARELLENRVEGLALIAGRRPQVLVLVGDIEQTVSETAVGSGCQLLVLGMHRKSLLREIFTGTSTERIIRSSRLPVLRVGATPETDYQRLLLATDLSRCSALAVQTCRELGLLEGSEVNVVHVFDAFVKGEQLFAGSDGETLARGTQAAEAEIEARLQRFLREQRLELPAAQVRIEEGFSVVVLKRLAEELAPDLLVIGTHERSGLKKMMLGSVAETLLSELQRDILCVPMPLAR</sequence>
<dbReference type="KEGG" id="pcav:D3880_16055"/>
<reference evidence="4" key="1">
    <citation type="submission" date="2018-09" db="EMBL/GenBank/DDBJ databases">
        <authorList>
            <person name="Zhu H."/>
        </authorList>
    </citation>
    <scope>NUCLEOTIDE SEQUENCE [LARGE SCALE GENOMIC DNA]</scope>
    <source>
        <strain evidence="4">K2W31S-8</strain>
    </source>
</reference>
<dbReference type="InterPro" id="IPR006015">
    <property type="entry name" value="Universal_stress_UspA"/>
</dbReference>
<evidence type="ECO:0000313" key="3">
    <source>
        <dbReference type="EMBL" id="AYC33776.1"/>
    </source>
</evidence>
<comment type="similarity">
    <text evidence="1">Belongs to the universal stress protein A family.</text>
</comment>
<dbReference type="PRINTS" id="PR01438">
    <property type="entry name" value="UNVRSLSTRESS"/>
</dbReference>
<dbReference type="PANTHER" id="PTHR46268">
    <property type="entry name" value="STRESS RESPONSE PROTEIN NHAX"/>
    <property type="match status" value="1"/>
</dbReference>
<evidence type="ECO:0000256" key="1">
    <source>
        <dbReference type="ARBA" id="ARBA00008791"/>
    </source>
</evidence>
<name>A0A385Z3U4_9PSED</name>
<dbReference type="CDD" id="cd00293">
    <property type="entry name" value="USP-like"/>
    <property type="match status" value="2"/>
</dbReference>
<dbReference type="RefSeq" id="WP_119894431.1">
    <property type="nucleotide sequence ID" value="NZ_CP032419.1"/>
</dbReference>
<keyword evidence="4" id="KW-1185">Reference proteome</keyword>
<dbReference type="OrthoDB" id="9792500at2"/>
<accession>A0A385Z3U4</accession>
<organism evidence="3 4">
    <name type="scientific">Pseudomonas cavernae</name>
    <dbReference type="NCBI Taxonomy" id="2320867"/>
    <lineage>
        <taxon>Bacteria</taxon>
        <taxon>Pseudomonadati</taxon>
        <taxon>Pseudomonadota</taxon>
        <taxon>Gammaproteobacteria</taxon>
        <taxon>Pseudomonadales</taxon>
        <taxon>Pseudomonadaceae</taxon>
        <taxon>Pseudomonas</taxon>
    </lineage>
</organism>
<proteinExistence type="inferred from homology"/>
<dbReference type="PANTHER" id="PTHR46268:SF6">
    <property type="entry name" value="UNIVERSAL STRESS PROTEIN UP12"/>
    <property type="match status" value="1"/>
</dbReference>
<dbReference type="Gene3D" id="3.40.50.620">
    <property type="entry name" value="HUPs"/>
    <property type="match status" value="2"/>
</dbReference>
<dbReference type="SUPFAM" id="SSF52402">
    <property type="entry name" value="Adenine nucleotide alpha hydrolases-like"/>
    <property type="match status" value="2"/>
</dbReference>
<dbReference type="EMBL" id="CP032419">
    <property type="protein sequence ID" value="AYC33776.1"/>
    <property type="molecule type" value="Genomic_DNA"/>
</dbReference>
<dbReference type="Pfam" id="PF00582">
    <property type="entry name" value="Usp"/>
    <property type="match status" value="2"/>
</dbReference>
<evidence type="ECO:0000259" key="2">
    <source>
        <dbReference type="Pfam" id="PF00582"/>
    </source>
</evidence>
<protein>
    <submittedName>
        <fullName evidence="3">Universal stress protein</fullName>
    </submittedName>
</protein>
<dbReference type="InterPro" id="IPR006016">
    <property type="entry name" value="UspA"/>
</dbReference>
<gene>
    <name evidence="3" type="ORF">D3880_16055</name>
</gene>
<evidence type="ECO:0000313" key="4">
    <source>
        <dbReference type="Proteomes" id="UP000265560"/>
    </source>
</evidence>
<feature type="domain" description="UspA" evidence="2">
    <location>
        <begin position="139"/>
        <end position="282"/>
    </location>
</feature>
<feature type="domain" description="UspA" evidence="2">
    <location>
        <begin position="2"/>
        <end position="131"/>
    </location>
</feature>
<dbReference type="Proteomes" id="UP000265560">
    <property type="component" value="Chromosome"/>
</dbReference>
<dbReference type="AlphaFoldDB" id="A0A385Z3U4"/>
<dbReference type="InterPro" id="IPR014729">
    <property type="entry name" value="Rossmann-like_a/b/a_fold"/>
</dbReference>